<evidence type="ECO:0000313" key="14">
    <source>
        <dbReference type="Proteomes" id="UP001320119"/>
    </source>
</evidence>
<dbReference type="PANTHER" id="PTHR31490:SF88">
    <property type="entry name" value="BETA-XYLANASE"/>
    <property type="match status" value="1"/>
</dbReference>
<keyword evidence="3" id="KW-0858">Xylan degradation</keyword>
<evidence type="ECO:0000313" key="13">
    <source>
        <dbReference type="EMBL" id="BCD99575.1"/>
    </source>
</evidence>
<evidence type="ECO:0000256" key="8">
    <source>
        <dbReference type="ARBA" id="ARBA00023326"/>
    </source>
</evidence>
<dbReference type="SMART" id="SM00633">
    <property type="entry name" value="Glyco_10"/>
    <property type="match status" value="1"/>
</dbReference>
<dbReference type="InterPro" id="IPR044846">
    <property type="entry name" value="GH10"/>
</dbReference>
<dbReference type="PROSITE" id="PS51257">
    <property type="entry name" value="PROKAR_LIPOPROTEIN"/>
    <property type="match status" value="1"/>
</dbReference>
<dbReference type="InterPro" id="IPR001000">
    <property type="entry name" value="GH10_dom"/>
</dbReference>
<keyword evidence="8 9" id="KW-0624">Polysaccharide degradation</keyword>
<keyword evidence="6 9" id="KW-0119">Carbohydrate metabolism</keyword>
<evidence type="ECO:0000256" key="9">
    <source>
        <dbReference type="RuleBase" id="RU361174"/>
    </source>
</evidence>
<comment type="similarity">
    <text evidence="2 9">Belongs to the glycosyl hydrolase 10 (cellulase F) family.</text>
</comment>
<feature type="domain" description="GH10" evidence="12">
    <location>
        <begin position="256"/>
        <end position="539"/>
    </location>
</feature>
<feature type="chain" id="PRO_5043034399" description="Beta-xylanase" evidence="11">
    <location>
        <begin position="20"/>
        <end position="543"/>
    </location>
</feature>
<dbReference type="SUPFAM" id="SSF51445">
    <property type="entry name" value="(Trans)glycosidases"/>
    <property type="match status" value="1"/>
</dbReference>
<dbReference type="InterPro" id="IPR017853">
    <property type="entry name" value="GH"/>
</dbReference>
<feature type="signal peptide" evidence="11">
    <location>
        <begin position="1"/>
        <end position="19"/>
    </location>
</feature>
<evidence type="ECO:0000259" key="12">
    <source>
        <dbReference type="PROSITE" id="PS51760"/>
    </source>
</evidence>
<keyword evidence="5 9" id="KW-0378">Hydrolase</keyword>
<dbReference type="Proteomes" id="UP001320119">
    <property type="component" value="Chromosome"/>
</dbReference>
<dbReference type="RefSeq" id="WP_236984841.1">
    <property type="nucleotide sequence ID" value="NZ_AP023086.1"/>
</dbReference>
<dbReference type="EC" id="3.2.1.8" evidence="9"/>
<proteinExistence type="inferred from homology"/>
<evidence type="ECO:0000256" key="2">
    <source>
        <dbReference type="ARBA" id="ARBA00007495"/>
    </source>
</evidence>
<dbReference type="AlphaFoldDB" id="A0AAN1WL46"/>
<gene>
    <name evidence="13" type="ORF">MARGE09_P3777</name>
</gene>
<dbReference type="KEGG" id="marq:MARGE09_P3777"/>
<evidence type="ECO:0000256" key="5">
    <source>
        <dbReference type="ARBA" id="ARBA00022801"/>
    </source>
</evidence>
<dbReference type="Gene3D" id="2.60.120.430">
    <property type="entry name" value="Galactose-binding lectin"/>
    <property type="match status" value="1"/>
</dbReference>
<evidence type="ECO:0000256" key="6">
    <source>
        <dbReference type="ARBA" id="ARBA00023277"/>
    </source>
</evidence>
<dbReference type="Pfam" id="PF00331">
    <property type="entry name" value="Glyco_hydro_10"/>
    <property type="match status" value="1"/>
</dbReference>
<dbReference type="InterPro" id="IPR021720">
    <property type="entry name" value="Malectin_dom"/>
</dbReference>
<sequence>MNQLIRSFPCKRLALGLLAATSLGGCTGTEVPTSSSAVAISSVSSVTPVSSSSSVSLPASSSSSVAPTPSSVASSSSAPAIDLDLVVAINVGGDDVTMDGIQYQTDKYISGGNTNTTTEAISGASNGALYQSERYGTFTANVPVTAAGIYTLELHFAELYVTGPGERSFSVAVEGNQVISNLDLFATAGQYAAHTVIVEDVQVSDGLVTIEMVAGVENPTLAGFGVYSNDGQLDLNYVPPTPTIPDFGGEKFVGNITTGGSVRSDFMQYWNQITPENEGKWGSVEQSRDQYNWGPVDRIYEFARANGIPVKAHTFVWGAQAPNWINNLSPAEQRGEIEEWMKDYCERYPDTAIIDVVNEAVEGHAPAGYAQSAFGNDWILESFKLARKHCPDAILVYNDFNFLTWNTEEILAVIRSTLDYRDENGERVIDALGLQAHSWTTPKIWTAAEIKEKLDYIHQQSGNLPLYISEYDIEDSDQGAGDAFQLRIFQDQFPAFYEHPAVVGVTLWGYVVGRTWREGTGLIQSNGQHRPAMDWLMEYLGRD</sequence>
<dbReference type="GO" id="GO:0031176">
    <property type="term" value="F:endo-1,4-beta-xylanase activity"/>
    <property type="evidence" value="ECO:0007669"/>
    <property type="project" value="UniProtKB-EC"/>
</dbReference>
<dbReference type="Pfam" id="PF11721">
    <property type="entry name" value="Malectin"/>
    <property type="match status" value="1"/>
</dbReference>
<keyword evidence="4 11" id="KW-0732">Signal</keyword>
<keyword evidence="7 9" id="KW-0326">Glycosidase</keyword>
<reference evidence="13 14" key="1">
    <citation type="journal article" date="2022" name="IScience">
        <title>An ultrasensitive nanofiber-based assay for enzymatic hydrolysis and deep-sea microbial degradation of cellulose.</title>
        <authorList>
            <person name="Tsudome M."/>
            <person name="Tachioka M."/>
            <person name="Miyazaki M."/>
            <person name="Uchimura K."/>
            <person name="Tsuda M."/>
            <person name="Takaki Y."/>
            <person name="Deguchi S."/>
        </authorList>
    </citation>
    <scope>NUCLEOTIDE SEQUENCE [LARGE SCALE GENOMIC DNA]</scope>
    <source>
        <strain evidence="13 14">GE09</strain>
    </source>
</reference>
<dbReference type="PROSITE" id="PS51760">
    <property type="entry name" value="GH10_2"/>
    <property type="match status" value="1"/>
</dbReference>
<accession>A0AAN1WL46</accession>
<dbReference type="GO" id="GO:0045493">
    <property type="term" value="P:xylan catabolic process"/>
    <property type="evidence" value="ECO:0007669"/>
    <property type="project" value="UniProtKB-KW"/>
</dbReference>
<keyword evidence="14" id="KW-1185">Reference proteome</keyword>
<organism evidence="13 14">
    <name type="scientific">Marinagarivorans cellulosilyticus</name>
    <dbReference type="NCBI Taxonomy" id="2721545"/>
    <lineage>
        <taxon>Bacteria</taxon>
        <taxon>Pseudomonadati</taxon>
        <taxon>Pseudomonadota</taxon>
        <taxon>Gammaproteobacteria</taxon>
        <taxon>Cellvibrionales</taxon>
        <taxon>Cellvibrionaceae</taxon>
        <taxon>Marinagarivorans</taxon>
    </lineage>
</organism>
<evidence type="ECO:0000256" key="11">
    <source>
        <dbReference type="SAM" id="SignalP"/>
    </source>
</evidence>
<comment type="catalytic activity">
    <reaction evidence="1 9">
        <text>Endohydrolysis of (1-&gt;4)-beta-D-xylosidic linkages in xylans.</text>
        <dbReference type="EC" id="3.2.1.8"/>
    </reaction>
</comment>
<evidence type="ECO:0000256" key="10">
    <source>
        <dbReference type="SAM" id="MobiDB-lite"/>
    </source>
</evidence>
<dbReference type="PRINTS" id="PR00134">
    <property type="entry name" value="GLHYDRLASE10"/>
</dbReference>
<feature type="region of interest" description="Disordered" evidence="10">
    <location>
        <begin position="53"/>
        <end position="76"/>
    </location>
</feature>
<name>A0AAN1WL46_9GAMM</name>
<dbReference type="Gene3D" id="3.20.20.80">
    <property type="entry name" value="Glycosidases"/>
    <property type="match status" value="1"/>
</dbReference>
<evidence type="ECO:0000256" key="7">
    <source>
        <dbReference type="ARBA" id="ARBA00023295"/>
    </source>
</evidence>
<evidence type="ECO:0000256" key="3">
    <source>
        <dbReference type="ARBA" id="ARBA00022651"/>
    </source>
</evidence>
<protein>
    <recommendedName>
        <fullName evidence="9">Beta-xylanase</fullName>
        <ecNumber evidence="9">3.2.1.8</ecNumber>
    </recommendedName>
</protein>
<evidence type="ECO:0000256" key="4">
    <source>
        <dbReference type="ARBA" id="ARBA00022729"/>
    </source>
</evidence>
<dbReference type="PANTHER" id="PTHR31490">
    <property type="entry name" value="GLYCOSYL HYDROLASE"/>
    <property type="match status" value="1"/>
</dbReference>
<dbReference type="EMBL" id="AP023086">
    <property type="protein sequence ID" value="BCD99575.1"/>
    <property type="molecule type" value="Genomic_DNA"/>
</dbReference>
<evidence type="ECO:0000256" key="1">
    <source>
        <dbReference type="ARBA" id="ARBA00000681"/>
    </source>
</evidence>